<reference evidence="8 9" key="1">
    <citation type="journal article" date="2017" name="PLoS Biol.">
        <title>The sea cucumber genome provides insights into morphological evolution and visceral regeneration.</title>
        <authorList>
            <person name="Zhang X."/>
            <person name="Sun L."/>
            <person name="Yuan J."/>
            <person name="Sun Y."/>
            <person name="Gao Y."/>
            <person name="Zhang L."/>
            <person name="Li S."/>
            <person name="Dai H."/>
            <person name="Hamel J.F."/>
            <person name="Liu C."/>
            <person name="Yu Y."/>
            <person name="Liu S."/>
            <person name="Lin W."/>
            <person name="Guo K."/>
            <person name="Jin S."/>
            <person name="Xu P."/>
            <person name="Storey K.B."/>
            <person name="Huan P."/>
            <person name="Zhang T."/>
            <person name="Zhou Y."/>
            <person name="Zhang J."/>
            <person name="Lin C."/>
            <person name="Li X."/>
            <person name="Xing L."/>
            <person name="Huo D."/>
            <person name="Sun M."/>
            <person name="Wang L."/>
            <person name="Mercier A."/>
            <person name="Li F."/>
            <person name="Yang H."/>
            <person name="Xiang J."/>
        </authorList>
    </citation>
    <scope>NUCLEOTIDE SEQUENCE [LARGE SCALE GENOMIC DNA]</scope>
    <source>
        <strain evidence="8">Shaxun</strain>
        <tissue evidence="8">Muscle</tissue>
    </source>
</reference>
<sequence>MAGYNDSAEGVLDSSTWMSFEDVLNIVYLTFGILGIAGNTLVLVVMIRVRSLRSKTIYFIINQSIIDLVSSICLIVTFNFTTKIDFSDWKNETWANFVCRFGESRYIFWSLLSCSTCNLIVLTLERYVAVVYPLVYRNRVTLKTAMVFVILPWLVGFILQLYWPVVHDIDMHGNCFASFGNKNIQILLGIFVFLVKYLLPMLIMLAVYVAIIKKIKSAPVIIHPETAKPDTSSNNKLPGQQSSISRNEKINKLRLNILKTLFVVVLVFGLCWCPAQIWFLLYNLGIPSIDVVGRNYRIAVIVVFISIWINPVIYACKYKQFQDGLKKTFCIAKTESSHLDTSLATNSHPNNQRPQ</sequence>
<dbReference type="CDD" id="cd00637">
    <property type="entry name" value="7tm_classA_rhodopsin-like"/>
    <property type="match status" value="1"/>
</dbReference>
<dbReference type="PANTHER" id="PTHR45698">
    <property type="entry name" value="TRACE AMINE-ASSOCIATED RECEPTOR 19N-RELATED"/>
    <property type="match status" value="1"/>
</dbReference>
<dbReference type="Pfam" id="PF00001">
    <property type="entry name" value="7tm_1"/>
    <property type="match status" value="1"/>
</dbReference>
<dbReference type="InterPro" id="IPR017452">
    <property type="entry name" value="GPCR_Rhodpsn_7TM"/>
</dbReference>
<evidence type="ECO:0000313" key="9">
    <source>
        <dbReference type="Proteomes" id="UP000230750"/>
    </source>
</evidence>
<evidence type="ECO:0000313" key="8">
    <source>
        <dbReference type="EMBL" id="PIK46220.1"/>
    </source>
</evidence>
<dbReference type="PROSITE" id="PS00237">
    <property type="entry name" value="G_PROTEIN_RECEP_F1_1"/>
    <property type="match status" value="1"/>
</dbReference>
<dbReference type="GO" id="GO:0004930">
    <property type="term" value="F:G protein-coupled receptor activity"/>
    <property type="evidence" value="ECO:0007669"/>
    <property type="project" value="UniProtKB-KW"/>
</dbReference>
<dbReference type="OrthoDB" id="10042731at2759"/>
<dbReference type="PRINTS" id="PR00237">
    <property type="entry name" value="GPCRRHODOPSN"/>
</dbReference>
<evidence type="ECO:0000256" key="1">
    <source>
        <dbReference type="ARBA" id="ARBA00004370"/>
    </source>
</evidence>
<keyword evidence="3 6" id="KW-1133">Transmembrane helix</keyword>
<dbReference type="GO" id="GO:0016020">
    <property type="term" value="C:membrane"/>
    <property type="evidence" value="ECO:0007669"/>
    <property type="project" value="UniProtKB-SubCell"/>
</dbReference>
<dbReference type="PANTHER" id="PTHR45698:SF1">
    <property type="entry name" value="TRACE AMINE-ASSOCIATED RECEPTOR 13C-LIKE"/>
    <property type="match status" value="1"/>
</dbReference>
<dbReference type="SUPFAM" id="SSF81321">
    <property type="entry name" value="Family A G protein-coupled receptor-like"/>
    <property type="match status" value="1"/>
</dbReference>
<keyword evidence="9" id="KW-1185">Reference proteome</keyword>
<evidence type="ECO:0000256" key="5">
    <source>
        <dbReference type="RuleBase" id="RU000688"/>
    </source>
</evidence>
<feature type="domain" description="G-protein coupled receptors family 1 profile" evidence="7">
    <location>
        <begin position="38"/>
        <end position="314"/>
    </location>
</feature>
<evidence type="ECO:0000256" key="4">
    <source>
        <dbReference type="ARBA" id="ARBA00023136"/>
    </source>
</evidence>
<comment type="caution">
    <text evidence="8">The sequence shown here is derived from an EMBL/GenBank/DDBJ whole genome shotgun (WGS) entry which is preliminary data.</text>
</comment>
<comment type="subcellular location">
    <subcellularLocation>
        <location evidence="1">Membrane</location>
    </subcellularLocation>
</comment>
<keyword evidence="5" id="KW-0297">G-protein coupled receptor</keyword>
<feature type="transmembrane region" description="Helical" evidence="6">
    <location>
        <begin position="261"/>
        <end position="284"/>
    </location>
</feature>
<feature type="transmembrane region" description="Helical" evidence="6">
    <location>
        <begin position="26"/>
        <end position="47"/>
    </location>
</feature>
<evidence type="ECO:0000256" key="3">
    <source>
        <dbReference type="ARBA" id="ARBA00022989"/>
    </source>
</evidence>
<comment type="similarity">
    <text evidence="5">Belongs to the G-protein coupled receptor 1 family.</text>
</comment>
<evidence type="ECO:0000256" key="2">
    <source>
        <dbReference type="ARBA" id="ARBA00022692"/>
    </source>
</evidence>
<accession>A0A2G8KE24</accession>
<keyword evidence="5" id="KW-0807">Transducer</keyword>
<feature type="transmembrane region" description="Helical" evidence="6">
    <location>
        <begin position="106"/>
        <end position="124"/>
    </location>
</feature>
<dbReference type="Gene3D" id="1.20.1070.10">
    <property type="entry name" value="Rhodopsin 7-helix transmembrane proteins"/>
    <property type="match status" value="1"/>
</dbReference>
<gene>
    <name evidence="8" type="ORF">BSL78_16910</name>
</gene>
<keyword evidence="5 8" id="KW-0675">Receptor</keyword>
<dbReference type="SMART" id="SM01381">
    <property type="entry name" value="7TM_GPCR_Srsx"/>
    <property type="match status" value="1"/>
</dbReference>
<dbReference type="AlphaFoldDB" id="A0A2G8KE24"/>
<keyword evidence="2 5" id="KW-0812">Transmembrane</keyword>
<feature type="transmembrane region" description="Helical" evidence="6">
    <location>
        <begin position="59"/>
        <end position="80"/>
    </location>
</feature>
<feature type="transmembrane region" description="Helical" evidence="6">
    <location>
        <begin position="296"/>
        <end position="316"/>
    </location>
</feature>
<protein>
    <submittedName>
        <fullName evidence="8">Putative cholecystokinin receptor type A-like</fullName>
    </submittedName>
</protein>
<organism evidence="8 9">
    <name type="scientific">Stichopus japonicus</name>
    <name type="common">Sea cucumber</name>
    <dbReference type="NCBI Taxonomy" id="307972"/>
    <lineage>
        <taxon>Eukaryota</taxon>
        <taxon>Metazoa</taxon>
        <taxon>Echinodermata</taxon>
        <taxon>Eleutherozoa</taxon>
        <taxon>Echinozoa</taxon>
        <taxon>Holothuroidea</taxon>
        <taxon>Aspidochirotacea</taxon>
        <taxon>Aspidochirotida</taxon>
        <taxon>Stichopodidae</taxon>
        <taxon>Apostichopus</taxon>
    </lineage>
</organism>
<name>A0A2G8KE24_STIJA</name>
<feature type="transmembrane region" description="Helical" evidence="6">
    <location>
        <begin position="145"/>
        <end position="166"/>
    </location>
</feature>
<dbReference type="STRING" id="307972.A0A2G8KE24"/>
<keyword evidence="4 6" id="KW-0472">Membrane</keyword>
<dbReference type="PROSITE" id="PS50262">
    <property type="entry name" value="G_PROTEIN_RECEP_F1_2"/>
    <property type="match status" value="1"/>
</dbReference>
<dbReference type="Proteomes" id="UP000230750">
    <property type="component" value="Unassembled WGS sequence"/>
</dbReference>
<proteinExistence type="inferred from homology"/>
<feature type="transmembrane region" description="Helical" evidence="6">
    <location>
        <begin position="186"/>
        <end position="211"/>
    </location>
</feature>
<dbReference type="EMBL" id="MRZV01000659">
    <property type="protein sequence ID" value="PIK46220.1"/>
    <property type="molecule type" value="Genomic_DNA"/>
</dbReference>
<evidence type="ECO:0000256" key="6">
    <source>
        <dbReference type="SAM" id="Phobius"/>
    </source>
</evidence>
<dbReference type="InterPro" id="IPR000276">
    <property type="entry name" value="GPCR_Rhodpsn"/>
</dbReference>
<evidence type="ECO:0000259" key="7">
    <source>
        <dbReference type="PROSITE" id="PS50262"/>
    </source>
</evidence>